<keyword evidence="3" id="KW-1185">Reference proteome</keyword>
<gene>
    <name evidence="2" type="ORF">J0X12_08065</name>
</gene>
<sequence length="193" mass="21083">MIRTLVVTAALALSVSLSTTALAQDYKVAVANLIDTEIRDWAQSDEVIDAIKSQNKISATLSQADIDRQDKQWRDEVKGGDRTMINAVLTNDLSNYLQGVKTSSHGKYTEIFVMDMKGLNVGQSDATSDYWQGDEDKWQLTYGVGPKGVLIKDVDFDESTQTYQSQVSVAIVDPQSGKAIGAVTVGVNVEMLE</sequence>
<evidence type="ECO:0000313" key="3">
    <source>
        <dbReference type="Proteomes" id="UP000664761"/>
    </source>
</evidence>
<proteinExistence type="predicted"/>
<evidence type="ECO:0000256" key="1">
    <source>
        <dbReference type="SAM" id="SignalP"/>
    </source>
</evidence>
<dbReference type="Proteomes" id="UP000664761">
    <property type="component" value="Unassembled WGS sequence"/>
</dbReference>
<comment type="caution">
    <text evidence="2">The sequence shown here is derived from an EMBL/GenBank/DDBJ whole genome shotgun (WGS) entry which is preliminary data.</text>
</comment>
<feature type="signal peptide" evidence="1">
    <location>
        <begin position="1"/>
        <end position="23"/>
    </location>
</feature>
<keyword evidence="1" id="KW-0732">Signal</keyword>
<dbReference type="RefSeq" id="WP_207044020.1">
    <property type="nucleotide sequence ID" value="NZ_JAFLNC010000002.1"/>
</dbReference>
<accession>A0ABS3F5D5</accession>
<name>A0ABS3F5D5_9PROT</name>
<reference evidence="2 3" key="1">
    <citation type="submission" date="2021-03" db="EMBL/GenBank/DDBJ databases">
        <title>Sneathiella sp. CAU 1612 isolated from Kang Won-do.</title>
        <authorList>
            <person name="Kim W."/>
        </authorList>
    </citation>
    <scope>NUCLEOTIDE SEQUENCE [LARGE SCALE GENOMIC DNA]</scope>
    <source>
        <strain evidence="2 3">CAU 1612</strain>
    </source>
</reference>
<dbReference type="EMBL" id="JAFLNC010000002">
    <property type="protein sequence ID" value="MBO0333563.1"/>
    <property type="molecule type" value="Genomic_DNA"/>
</dbReference>
<organism evidence="2 3">
    <name type="scientific">Sneathiella sedimenti</name>
    <dbReference type="NCBI Taxonomy" id="2816034"/>
    <lineage>
        <taxon>Bacteria</taxon>
        <taxon>Pseudomonadati</taxon>
        <taxon>Pseudomonadota</taxon>
        <taxon>Alphaproteobacteria</taxon>
        <taxon>Sneathiellales</taxon>
        <taxon>Sneathiellaceae</taxon>
        <taxon>Sneathiella</taxon>
    </lineage>
</organism>
<evidence type="ECO:0000313" key="2">
    <source>
        <dbReference type="EMBL" id="MBO0333563.1"/>
    </source>
</evidence>
<protein>
    <recommendedName>
        <fullName evidence="4">DUF4440 domain-containing protein</fullName>
    </recommendedName>
</protein>
<feature type="chain" id="PRO_5047447413" description="DUF4440 domain-containing protein" evidence="1">
    <location>
        <begin position="24"/>
        <end position="193"/>
    </location>
</feature>
<evidence type="ECO:0008006" key="4">
    <source>
        <dbReference type="Google" id="ProtNLM"/>
    </source>
</evidence>